<dbReference type="InterPro" id="IPR012990">
    <property type="entry name" value="Beta-sandwich_Sec23_24"/>
</dbReference>
<feature type="compositionally biased region" description="Pro residues" evidence="10">
    <location>
        <begin position="181"/>
        <end position="193"/>
    </location>
</feature>
<dbReference type="Gene3D" id="2.30.30.380">
    <property type="entry name" value="Zn-finger domain of Sec23/24"/>
    <property type="match status" value="1"/>
</dbReference>
<dbReference type="EMBL" id="LT853697">
    <property type="protein sequence ID" value="SMQ52069.1"/>
    <property type="molecule type" value="Genomic_DNA"/>
</dbReference>
<feature type="domain" description="Sec23/Sec24 trunk" evidence="13">
    <location>
        <begin position="392"/>
        <end position="652"/>
    </location>
</feature>
<dbReference type="STRING" id="1276538.A0A1X7RXG8"/>
<feature type="region of interest" description="Disordered" evidence="10">
    <location>
        <begin position="99"/>
        <end position="226"/>
    </location>
</feature>
<evidence type="ECO:0000259" key="11">
    <source>
        <dbReference type="Pfam" id="PF00626"/>
    </source>
</evidence>
<keyword evidence="5" id="KW-0813">Transport</keyword>
<dbReference type="Proteomes" id="UP000215127">
    <property type="component" value="Chromosome 6"/>
</dbReference>
<sequence length="1163" mass="126079">MSFQMSSPAPSPFGNPNDNRPKPNRNTSALHPQVAPSPGGYQQGVATPNNPAGESYFPNQANMAYQQPGYGQQPGMGQQPQQPQFQGQYNGQPDVGGMTQQMGQMGMDGRALTPQPGRRRKDRHAHHQIDTPVGGAQQGFGGAPGGQFVNGQAQQPGVDAANAPWQQTPQPWQSQQLAPPGGQPQPAHIPPAGTPISMGAGQQPGPGGATQGRVNPDQIPSVPLSRDTAAEYYKTSVYPTMEQRLPPPAVAPIVAFDQGNSAPKHARLTLNCIPNSQEQLATTGIPLGVVVQPLAKQAEGETAIPVLDFGETGPPRCRRCRAYVNPFMVFSNGGNRMTCNLCGHPNEVAPEYFAPTDPSGMRVDRQARPELLLGSCEFLVPKEYWSKPPVGMRYLFLLDVSAESCARGFLKAMCDGILAALYGDDLEVDTAENGESENEEKPPRPTKVPAGAKVGFITFDREIHFYNVGKELAAPQQLVMPDLEDPFSPISTEFLFVDPGQSKSNIVKLVSQLPGMFEAIRHAEPALLPSLTAALTALGETGGKIICSLGSLPTFGPGRLTVRDKGMQTSTNDHPEQEKVLLRTENQSFKKLQADMVKAGVGVDFFLTSPAGGYLDIATVGTVAEKTGGETFYFPNWAYPRDILRLEKEISHTVQRDQGYAALMKVRCSNGLQIANYSGNFTQHTFGADLEMGSVTEDSAMSVTFTYDGKLEPRHDAHFQSALLYTTTSGQRRVRCTNVVATVCENARDSMRFVDQDAVLSVLAKEAASRVPDRSLAETRQWLQDKTTEILAAYRRNHAGIHPPGQLVMPENLKEFAMYILGLQKSRALKGGKEPSDRRIYELRTLKGMGAGELSLYLYPRILALHNLDPSEGFADDNGHLKMPQGVRASFANIEEGGAYLVDNGQMLILWLHQAVNPNLLEDLFGEGLDALDKLDANLNALPVLDTHLNAQVRNIMLALEQGTGTGRGSKGLAIQLARQGLDGAEFEFARLLYEDRNGEASSYVDWLVMLHRGVGTELSGQKASKGEKSSAFTDTISSITNKRSDFTSEDSSTTPLSVSCVAWEDNSHTYDIQEGLEAMKLALASDAAEYKAEQEALAAKVTEQRGGDVGKEVCHGGKEQGVEVRDFAVWREPSREKGGKRKEGGLRRLKGRLSGAELSRAE</sequence>
<feature type="region of interest" description="Disordered" evidence="10">
    <location>
        <begin position="1"/>
        <end position="87"/>
    </location>
</feature>
<gene>
    <name evidence="16" type="ORF">ZT3D7_G7222</name>
</gene>
<evidence type="ECO:0000256" key="4">
    <source>
        <dbReference type="ARBA" id="ARBA00008334"/>
    </source>
</evidence>
<evidence type="ECO:0000259" key="12">
    <source>
        <dbReference type="Pfam" id="PF04810"/>
    </source>
</evidence>
<evidence type="ECO:0000259" key="13">
    <source>
        <dbReference type="Pfam" id="PF04811"/>
    </source>
</evidence>
<dbReference type="InterPro" id="IPR036175">
    <property type="entry name" value="Sec23/24_helical_dom_sf"/>
</dbReference>
<dbReference type="GO" id="GO:0000149">
    <property type="term" value="F:SNARE binding"/>
    <property type="evidence" value="ECO:0007669"/>
    <property type="project" value="TreeGrafter"/>
</dbReference>
<dbReference type="InterPro" id="IPR006900">
    <property type="entry name" value="Sec23/24_helical_dom"/>
</dbReference>
<protein>
    <recommendedName>
        <fullName evidence="18">Zinc finger Sec23/Sec24-type domain-containing protein</fullName>
    </recommendedName>
</protein>
<dbReference type="Pfam" id="PF00626">
    <property type="entry name" value="Gelsolin"/>
    <property type="match status" value="1"/>
</dbReference>
<dbReference type="PANTHER" id="PTHR13803:SF4">
    <property type="entry name" value="SECRETORY 24CD, ISOFORM C"/>
    <property type="match status" value="1"/>
</dbReference>
<evidence type="ECO:0000256" key="9">
    <source>
        <dbReference type="ARBA" id="ARBA00025471"/>
    </source>
</evidence>
<evidence type="ECO:0000259" key="14">
    <source>
        <dbReference type="Pfam" id="PF04815"/>
    </source>
</evidence>
<evidence type="ECO:0000256" key="1">
    <source>
        <dbReference type="ARBA" id="ARBA00004255"/>
    </source>
</evidence>
<organism evidence="16 17">
    <name type="scientific">Zymoseptoria tritici (strain ST99CH_3D7)</name>
    <dbReference type="NCBI Taxonomy" id="1276538"/>
    <lineage>
        <taxon>Eukaryota</taxon>
        <taxon>Fungi</taxon>
        <taxon>Dikarya</taxon>
        <taxon>Ascomycota</taxon>
        <taxon>Pezizomycotina</taxon>
        <taxon>Dothideomycetes</taxon>
        <taxon>Dothideomycetidae</taxon>
        <taxon>Mycosphaerellales</taxon>
        <taxon>Mycosphaerellaceae</taxon>
        <taxon>Zymoseptoria</taxon>
    </lineage>
</organism>
<evidence type="ECO:0000256" key="5">
    <source>
        <dbReference type="ARBA" id="ARBA00022448"/>
    </source>
</evidence>
<dbReference type="AlphaFoldDB" id="A0A1X7RXG8"/>
<comment type="similarity">
    <text evidence="4">Belongs to the SEC23/SEC24 family. SEC24 subfamily.</text>
</comment>
<accession>A0A1X7RXG8</accession>
<dbReference type="InterPro" id="IPR036465">
    <property type="entry name" value="vWFA_dom_sf"/>
</dbReference>
<dbReference type="InterPro" id="IPR006895">
    <property type="entry name" value="Znf_Sec23_Sec24"/>
</dbReference>
<evidence type="ECO:0000256" key="6">
    <source>
        <dbReference type="ARBA" id="ARBA00022892"/>
    </source>
</evidence>
<keyword evidence="17" id="KW-1185">Reference proteome</keyword>
<feature type="compositionally biased region" description="Basic residues" evidence="10">
    <location>
        <begin position="117"/>
        <end position="126"/>
    </location>
</feature>
<evidence type="ECO:0000256" key="2">
    <source>
        <dbReference type="ARBA" id="ARBA00004299"/>
    </source>
</evidence>
<dbReference type="SUPFAM" id="SSF82754">
    <property type="entry name" value="C-terminal, gelsolin-like domain of Sec23/24"/>
    <property type="match status" value="1"/>
</dbReference>
<dbReference type="GO" id="GO:0006886">
    <property type="term" value="P:intracellular protein transport"/>
    <property type="evidence" value="ECO:0007669"/>
    <property type="project" value="InterPro"/>
</dbReference>
<dbReference type="InterPro" id="IPR007123">
    <property type="entry name" value="Gelsolin-like_dom"/>
</dbReference>
<keyword evidence="8" id="KW-0968">Cytoplasmic vesicle</keyword>
<keyword evidence="6" id="KW-0931">ER-Golgi transport</keyword>
<dbReference type="GO" id="GO:0030127">
    <property type="term" value="C:COPII vesicle coat"/>
    <property type="evidence" value="ECO:0007669"/>
    <property type="project" value="InterPro"/>
</dbReference>
<feature type="compositionally biased region" description="Polar residues" evidence="10">
    <location>
        <begin position="44"/>
        <end position="64"/>
    </location>
</feature>
<evidence type="ECO:0000256" key="3">
    <source>
        <dbReference type="ARBA" id="ARBA00004397"/>
    </source>
</evidence>
<dbReference type="SUPFAM" id="SSF81995">
    <property type="entry name" value="beta-sandwich domain of Sec23/24"/>
    <property type="match status" value="1"/>
</dbReference>
<dbReference type="PANTHER" id="PTHR13803">
    <property type="entry name" value="SEC24-RELATED PROTEIN"/>
    <property type="match status" value="1"/>
</dbReference>
<dbReference type="GO" id="GO:0090110">
    <property type="term" value="P:COPII-coated vesicle cargo loading"/>
    <property type="evidence" value="ECO:0007669"/>
    <property type="project" value="TreeGrafter"/>
</dbReference>
<feature type="domain" description="Sec23/Sec24 beta-sandwich" evidence="15">
    <location>
        <begin position="659"/>
        <end position="743"/>
    </location>
</feature>
<dbReference type="InterPro" id="IPR036180">
    <property type="entry name" value="Gelsolin-like_dom_sf"/>
</dbReference>
<dbReference type="SUPFAM" id="SSF53300">
    <property type="entry name" value="vWA-like"/>
    <property type="match status" value="1"/>
</dbReference>
<feature type="compositionally biased region" description="Low complexity" evidence="10">
    <location>
        <begin position="65"/>
        <end position="87"/>
    </location>
</feature>
<proteinExistence type="inferred from homology"/>
<evidence type="ECO:0000256" key="8">
    <source>
        <dbReference type="ARBA" id="ARBA00023329"/>
    </source>
</evidence>
<dbReference type="GO" id="GO:0005789">
    <property type="term" value="C:endoplasmic reticulum membrane"/>
    <property type="evidence" value="ECO:0007669"/>
    <property type="project" value="UniProtKB-SubCell"/>
</dbReference>
<dbReference type="GO" id="GO:0070971">
    <property type="term" value="C:endoplasmic reticulum exit site"/>
    <property type="evidence" value="ECO:0007669"/>
    <property type="project" value="TreeGrafter"/>
</dbReference>
<feature type="compositionally biased region" description="Low complexity" evidence="10">
    <location>
        <begin position="164"/>
        <end position="180"/>
    </location>
</feature>
<dbReference type="Pfam" id="PF08033">
    <property type="entry name" value="Sec23_BS"/>
    <property type="match status" value="1"/>
</dbReference>
<dbReference type="InterPro" id="IPR006896">
    <property type="entry name" value="Sec23/24_trunk_dom"/>
</dbReference>
<feature type="compositionally biased region" description="Gly residues" evidence="10">
    <location>
        <begin position="136"/>
        <end position="145"/>
    </location>
</feature>
<dbReference type="GO" id="GO:0000139">
    <property type="term" value="C:Golgi membrane"/>
    <property type="evidence" value="ECO:0007669"/>
    <property type="project" value="UniProtKB-SubCell"/>
</dbReference>
<comment type="subcellular location">
    <subcellularLocation>
        <location evidence="2">Cytoplasmic vesicle</location>
        <location evidence="2">COPII-coated vesicle membrane</location>
        <topology evidence="2">Peripheral membrane protein</topology>
        <orientation evidence="2">Cytoplasmic side</orientation>
    </subcellularLocation>
    <subcellularLocation>
        <location evidence="3">Endoplasmic reticulum membrane</location>
        <topology evidence="3">Peripheral membrane protein</topology>
        <orientation evidence="3">Cytoplasmic side</orientation>
    </subcellularLocation>
    <subcellularLocation>
        <location evidence="1">Golgi apparatus membrane</location>
        <topology evidence="1">Peripheral membrane protein</topology>
        <orientation evidence="1">Cytoplasmic side</orientation>
    </subcellularLocation>
</comment>
<dbReference type="GO" id="GO:0008270">
    <property type="term" value="F:zinc ion binding"/>
    <property type="evidence" value="ECO:0007669"/>
    <property type="project" value="InterPro"/>
</dbReference>
<dbReference type="Pfam" id="PF04815">
    <property type="entry name" value="Sec23_helical"/>
    <property type="match status" value="1"/>
</dbReference>
<dbReference type="SUPFAM" id="SSF81811">
    <property type="entry name" value="Helical domain of Sec23/24"/>
    <property type="match status" value="1"/>
</dbReference>
<dbReference type="Gene3D" id="1.20.120.730">
    <property type="entry name" value="Sec23/Sec24 helical domain"/>
    <property type="match status" value="1"/>
</dbReference>
<evidence type="ECO:0000313" key="17">
    <source>
        <dbReference type="Proteomes" id="UP000215127"/>
    </source>
</evidence>
<dbReference type="Gene3D" id="3.40.20.10">
    <property type="entry name" value="Severin"/>
    <property type="match status" value="1"/>
</dbReference>
<dbReference type="Pfam" id="PF04810">
    <property type="entry name" value="zf-Sec23_Sec24"/>
    <property type="match status" value="1"/>
</dbReference>
<dbReference type="Gene3D" id="2.60.40.1670">
    <property type="entry name" value="beta-sandwich domain of Sec23/24"/>
    <property type="match status" value="1"/>
</dbReference>
<dbReference type="Gene3D" id="3.40.50.410">
    <property type="entry name" value="von Willebrand factor, type A domain"/>
    <property type="match status" value="1"/>
</dbReference>
<dbReference type="SUPFAM" id="SSF82919">
    <property type="entry name" value="Zn-finger domain of Sec23/24"/>
    <property type="match status" value="1"/>
</dbReference>
<name>A0A1X7RXG8_ZYMT9</name>
<reference evidence="16 17" key="1">
    <citation type="submission" date="2016-06" db="EMBL/GenBank/DDBJ databases">
        <authorList>
            <person name="Kjaerup R.B."/>
            <person name="Dalgaard T.S."/>
            <person name="Juul-Madsen H.R."/>
        </authorList>
    </citation>
    <scope>NUCLEOTIDE SEQUENCE [LARGE SCALE GENOMIC DNA]</scope>
</reference>
<dbReference type="InterPro" id="IPR036174">
    <property type="entry name" value="Znf_Sec23_Sec24_sf"/>
</dbReference>
<evidence type="ECO:0008006" key="18">
    <source>
        <dbReference type="Google" id="ProtNLM"/>
    </source>
</evidence>
<dbReference type="InterPro" id="IPR029006">
    <property type="entry name" value="ADF-H/Gelsolin-like_dom_sf"/>
</dbReference>
<evidence type="ECO:0000256" key="10">
    <source>
        <dbReference type="SAM" id="MobiDB-lite"/>
    </source>
</evidence>
<keyword evidence="7" id="KW-0653">Protein transport</keyword>
<evidence type="ECO:0000313" key="16">
    <source>
        <dbReference type="EMBL" id="SMQ52069.1"/>
    </source>
</evidence>
<dbReference type="InterPro" id="IPR050550">
    <property type="entry name" value="SEC23_SEC24_subfamily"/>
</dbReference>
<comment type="function">
    <text evidence="9">Component of the coat protein complex II (COPII) which promotes the formation of transport vesicles from the endoplasmic reticulum (ER). The coat has two main functions, the physical deformation of the endoplasmic reticulum membrane into vesicles and the selection of cargo molecules.</text>
</comment>
<evidence type="ECO:0000256" key="7">
    <source>
        <dbReference type="ARBA" id="ARBA00022927"/>
    </source>
</evidence>
<feature type="domain" description="Zinc finger Sec23/Sec24-type" evidence="12">
    <location>
        <begin position="314"/>
        <end position="352"/>
    </location>
</feature>
<evidence type="ECO:0000259" key="15">
    <source>
        <dbReference type="Pfam" id="PF08033"/>
    </source>
</evidence>
<feature type="domain" description="Sec23/Sec24 helical" evidence="14">
    <location>
        <begin position="755"/>
        <end position="854"/>
    </location>
</feature>
<feature type="domain" description="Gelsolin-like" evidence="11">
    <location>
        <begin position="882"/>
        <end position="956"/>
    </location>
</feature>
<dbReference type="Pfam" id="PF04811">
    <property type="entry name" value="Sec23_trunk"/>
    <property type="match status" value="1"/>
</dbReference>